<sequence>MTPTVPGDPIILEPLDKLAEGPKRSAVIFLHGLGDDGHGTGYGLAQQFQRYQKLRCTRWVLPTAPVDPQVGQRCWYRPHELPSAPRPPRVPGREGGGGAQADAPEDEGGILKAVAYLDELVRREVDRGVEPGRIAVGGFSQGCAVAMVWGLRGEWRDKVAGVFGLSGYLPSINAVSEAGKGSEGRAQHAPRWFFGHGMVDSLVSVSLFAEGQKRLQQYVEEESIEGHVYQDLGHDVGMSEVRDLWLWFKQVLKDDS</sequence>
<feature type="domain" description="Phospholipase/carboxylesterase/thioesterase" evidence="11">
    <location>
        <begin position="20"/>
        <end position="69"/>
    </location>
</feature>
<evidence type="ECO:0000256" key="5">
    <source>
        <dbReference type="ARBA" id="ARBA00022801"/>
    </source>
</evidence>
<organism evidence="12 13">
    <name type="scientific">Diaporthe ampelina</name>
    <dbReference type="NCBI Taxonomy" id="1214573"/>
    <lineage>
        <taxon>Eukaryota</taxon>
        <taxon>Fungi</taxon>
        <taxon>Dikarya</taxon>
        <taxon>Ascomycota</taxon>
        <taxon>Pezizomycotina</taxon>
        <taxon>Sordariomycetes</taxon>
        <taxon>Sordariomycetidae</taxon>
        <taxon>Diaporthales</taxon>
        <taxon>Diaporthaceae</taxon>
        <taxon>Diaporthe</taxon>
    </lineage>
</organism>
<gene>
    <name evidence="12" type="ORF">UCDDA912_g08508</name>
</gene>
<dbReference type="InterPro" id="IPR029058">
    <property type="entry name" value="AB_hydrolase_fold"/>
</dbReference>
<keyword evidence="4" id="KW-0719">Serine esterase</keyword>
<feature type="domain" description="Phospholipase/carboxylesterase/thioesterase" evidence="11">
    <location>
        <begin position="101"/>
        <end position="244"/>
    </location>
</feature>
<comment type="caution">
    <text evidence="12">The sequence shown here is derived from an EMBL/GenBank/DDBJ whole genome shotgun (WGS) entry which is preliminary data.</text>
</comment>
<keyword evidence="13" id="KW-1185">Reference proteome</keyword>
<dbReference type="InterPro" id="IPR050565">
    <property type="entry name" value="LYPA1-2/EST-like"/>
</dbReference>
<comment type="catalytic activity">
    <reaction evidence="9">
        <text>S-hexadecanoyl-L-cysteinyl-[protein] + H2O = L-cysteinyl-[protein] + hexadecanoate + H(+)</text>
        <dbReference type="Rhea" id="RHEA:19233"/>
        <dbReference type="Rhea" id="RHEA-COMP:10131"/>
        <dbReference type="Rhea" id="RHEA-COMP:11032"/>
        <dbReference type="ChEBI" id="CHEBI:7896"/>
        <dbReference type="ChEBI" id="CHEBI:15377"/>
        <dbReference type="ChEBI" id="CHEBI:15378"/>
        <dbReference type="ChEBI" id="CHEBI:29950"/>
        <dbReference type="ChEBI" id="CHEBI:74151"/>
        <dbReference type="EC" id="3.1.2.22"/>
    </reaction>
</comment>
<evidence type="ECO:0000256" key="4">
    <source>
        <dbReference type="ARBA" id="ARBA00022487"/>
    </source>
</evidence>
<dbReference type="SUPFAM" id="SSF53474">
    <property type="entry name" value="alpha/beta-Hydrolases"/>
    <property type="match status" value="1"/>
</dbReference>
<dbReference type="Proteomes" id="UP000034680">
    <property type="component" value="Unassembled WGS sequence"/>
</dbReference>
<reference evidence="12 13" key="1">
    <citation type="submission" date="2015-05" db="EMBL/GenBank/DDBJ databases">
        <title>Distinctive expansion of gene families associated with plant cell wall degradation and secondary metabolism in the genomes of grapevine trunk pathogens.</title>
        <authorList>
            <person name="Lawrence D.P."/>
            <person name="Travadon R."/>
            <person name="Rolshausen P.E."/>
            <person name="Baumgartner K."/>
        </authorList>
    </citation>
    <scope>NUCLEOTIDE SEQUENCE [LARGE SCALE GENOMIC DNA]</scope>
    <source>
        <strain evidence="12">DA912</strain>
    </source>
</reference>
<keyword evidence="6" id="KW-0443">Lipid metabolism</keyword>
<dbReference type="GO" id="GO:0008474">
    <property type="term" value="F:palmitoyl-(protein) hydrolase activity"/>
    <property type="evidence" value="ECO:0007669"/>
    <property type="project" value="UniProtKB-EC"/>
</dbReference>
<dbReference type="PANTHER" id="PTHR10655">
    <property type="entry name" value="LYSOPHOSPHOLIPASE-RELATED"/>
    <property type="match status" value="1"/>
</dbReference>
<evidence type="ECO:0000256" key="10">
    <source>
        <dbReference type="SAM" id="MobiDB-lite"/>
    </source>
</evidence>
<dbReference type="Pfam" id="PF02230">
    <property type="entry name" value="Abhydrolase_2"/>
    <property type="match status" value="2"/>
</dbReference>
<comment type="similarity">
    <text evidence="1">Belongs to the AB hydrolase superfamily. AB hydrolase 2 family.</text>
</comment>
<dbReference type="EMBL" id="LCUC01000381">
    <property type="protein sequence ID" value="KKY31545.1"/>
    <property type="molecule type" value="Genomic_DNA"/>
</dbReference>
<keyword evidence="5" id="KW-0378">Hydrolase</keyword>
<name>A0A0G2HTX0_9PEZI</name>
<keyword evidence="6" id="KW-0276">Fatty acid metabolism</keyword>
<evidence type="ECO:0000256" key="3">
    <source>
        <dbReference type="ARBA" id="ARBA00014923"/>
    </source>
</evidence>
<dbReference type="AlphaFoldDB" id="A0A0G2HTX0"/>
<accession>A0A0G2HTX0</accession>
<evidence type="ECO:0000256" key="7">
    <source>
        <dbReference type="ARBA" id="ARBA00029392"/>
    </source>
</evidence>
<dbReference type="GO" id="GO:0005737">
    <property type="term" value="C:cytoplasm"/>
    <property type="evidence" value="ECO:0007669"/>
    <property type="project" value="TreeGrafter"/>
</dbReference>
<protein>
    <recommendedName>
        <fullName evidence="3">Acyl-protein thioesterase 1</fullName>
        <ecNumber evidence="2">3.1.2.22</ecNumber>
    </recommendedName>
    <alternativeName>
        <fullName evidence="8">Palmitoyl-protein hydrolase</fullName>
    </alternativeName>
</protein>
<dbReference type="PANTHER" id="PTHR10655:SF17">
    <property type="entry name" value="LYSOPHOSPHOLIPASE-LIKE PROTEIN 1"/>
    <property type="match status" value="1"/>
</dbReference>
<dbReference type="GO" id="GO:0052689">
    <property type="term" value="F:carboxylic ester hydrolase activity"/>
    <property type="evidence" value="ECO:0007669"/>
    <property type="project" value="UniProtKB-KW"/>
</dbReference>
<feature type="region of interest" description="Disordered" evidence="10">
    <location>
        <begin position="78"/>
        <end position="105"/>
    </location>
</feature>
<dbReference type="GO" id="GO:0006631">
    <property type="term" value="P:fatty acid metabolic process"/>
    <property type="evidence" value="ECO:0007669"/>
    <property type="project" value="UniProtKB-KW"/>
</dbReference>
<reference evidence="12 13" key="2">
    <citation type="submission" date="2015-05" db="EMBL/GenBank/DDBJ databases">
        <authorList>
            <person name="Morales-Cruz A."/>
            <person name="Amrine K.C."/>
            <person name="Cantu D."/>
        </authorList>
    </citation>
    <scope>NUCLEOTIDE SEQUENCE [LARGE SCALE GENOMIC DNA]</scope>
    <source>
        <strain evidence="12">DA912</strain>
    </source>
</reference>
<evidence type="ECO:0000313" key="12">
    <source>
        <dbReference type="EMBL" id="KKY31545.1"/>
    </source>
</evidence>
<evidence type="ECO:0000256" key="9">
    <source>
        <dbReference type="ARBA" id="ARBA00047337"/>
    </source>
</evidence>
<evidence type="ECO:0000256" key="8">
    <source>
        <dbReference type="ARBA" id="ARBA00031195"/>
    </source>
</evidence>
<evidence type="ECO:0000259" key="11">
    <source>
        <dbReference type="Pfam" id="PF02230"/>
    </source>
</evidence>
<dbReference type="InterPro" id="IPR003140">
    <property type="entry name" value="PLipase/COase/thioEstase"/>
</dbReference>
<evidence type="ECO:0000256" key="1">
    <source>
        <dbReference type="ARBA" id="ARBA00006499"/>
    </source>
</evidence>
<evidence type="ECO:0000256" key="6">
    <source>
        <dbReference type="ARBA" id="ARBA00022832"/>
    </source>
</evidence>
<dbReference type="Gene3D" id="3.40.50.1820">
    <property type="entry name" value="alpha/beta hydrolase"/>
    <property type="match status" value="1"/>
</dbReference>
<proteinExistence type="inferred from homology"/>
<evidence type="ECO:0000256" key="2">
    <source>
        <dbReference type="ARBA" id="ARBA00012423"/>
    </source>
</evidence>
<dbReference type="EC" id="3.1.2.22" evidence="2"/>
<evidence type="ECO:0000313" key="13">
    <source>
        <dbReference type="Proteomes" id="UP000034680"/>
    </source>
</evidence>
<dbReference type="OrthoDB" id="2418081at2759"/>
<dbReference type="STRING" id="1214573.A0A0G2HTX0"/>
<comment type="function">
    <text evidence="7">Hydrolyzes fatty acids from S-acylated cysteine residues in proteins with a strong preference for palmitoylated G-alpha proteins over other acyl substrates. Mediates the deacylation of G-alpha proteins such as GPA1 in vivo, but has weak or no activity toward palmitoylated Ras proteins. Has weak lysophospholipase activity in vitro; however such activity may not exist in vivo.</text>
</comment>